<dbReference type="Pfam" id="PF00239">
    <property type="entry name" value="Resolvase"/>
    <property type="match status" value="1"/>
</dbReference>
<evidence type="ECO:0000259" key="2">
    <source>
        <dbReference type="PROSITE" id="PS51737"/>
    </source>
</evidence>
<dbReference type="InterPro" id="IPR038109">
    <property type="entry name" value="DNA_bind_recomb_sf"/>
</dbReference>
<dbReference type="PROSITE" id="PS51737">
    <property type="entry name" value="RECOMBINASE_DNA_BIND"/>
    <property type="match status" value="1"/>
</dbReference>
<feature type="domain" description="Recombinase" evidence="2">
    <location>
        <begin position="198"/>
        <end position="321"/>
    </location>
</feature>
<dbReference type="PANTHER" id="PTHR30461:SF23">
    <property type="entry name" value="DNA RECOMBINASE-RELATED"/>
    <property type="match status" value="1"/>
</dbReference>
<dbReference type="SMART" id="SM00857">
    <property type="entry name" value="Resolvase"/>
    <property type="match status" value="1"/>
</dbReference>
<dbReference type="Gene3D" id="3.90.1750.20">
    <property type="entry name" value="Putative Large Serine Recombinase, Chain B, Domain 2"/>
    <property type="match status" value="1"/>
</dbReference>
<proteinExistence type="predicted"/>
<evidence type="ECO:0000259" key="1">
    <source>
        <dbReference type="PROSITE" id="PS51736"/>
    </source>
</evidence>
<evidence type="ECO:0000313" key="4">
    <source>
        <dbReference type="Proteomes" id="UP001549036"/>
    </source>
</evidence>
<organism evidence="3 4">
    <name type="scientific">Mesorhizobium shonense</name>
    <dbReference type="NCBI Taxonomy" id="1209948"/>
    <lineage>
        <taxon>Bacteria</taxon>
        <taxon>Pseudomonadati</taxon>
        <taxon>Pseudomonadota</taxon>
        <taxon>Alphaproteobacteria</taxon>
        <taxon>Hyphomicrobiales</taxon>
        <taxon>Phyllobacteriaceae</taxon>
        <taxon>Mesorhizobium</taxon>
    </lineage>
</organism>
<comment type="caution">
    <text evidence="3">The sequence shown here is derived from an EMBL/GenBank/DDBJ whole genome shotgun (WGS) entry which is preliminary data.</text>
</comment>
<dbReference type="InterPro" id="IPR011109">
    <property type="entry name" value="DNA_bind_recombinase_dom"/>
</dbReference>
<dbReference type="EMBL" id="JBEPLM010000004">
    <property type="protein sequence ID" value="MET3593268.1"/>
    <property type="molecule type" value="Genomic_DNA"/>
</dbReference>
<dbReference type="InterPro" id="IPR006119">
    <property type="entry name" value="Resolv_N"/>
</dbReference>
<protein>
    <submittedName>
        <fullName evidence="3">DNA invertase Pin-like site-specific DNA recombinase</fullName>
    </submittedName>
</protein>
<gene>
    <name evidence="3" type="ORF">ABID26_002665</name>
</gene>
<dbReference type="Gene3D" id="3.40.50.1390">
    <property type="entry name" value="Resolvase, N-terminal catalytic domain"/>
    <property type="match status" value="1"/>
</dbReference>
<keyword evidence="4" id="KW-1185">Reference proteome</keyword>
<evidence type="ECO:0000313" key="3">
    <source>
        <dbReference type="EMBL" id="MET3593268.1"/>
    </source>
</evidence>
<reference evidence="3 4" key="1">
    <citation type="submission" date="2024-06" db="EMBL/GenBank/DDBJ databases">
        <title>Genomic Encyclopedia of Type Strains, Phase IV (KMG-IV): sequencing the most valuable type-strain genomes for metagenomic binning, comparative biology and taxonomic classification.</title>
        <authorList>
            <person name="Goeker M."/>
        </authorList>
    </citation>
    <scope>NUCLEOTIDE SEQUENCE [LARGE SCALE GENOMIC DNA]</scope>
    <source>
        <strain evidence="3 4">DSM 29846</strain>
    </source>
</reference>
<dbReference type="PROSITE" id="PS51736">
    <property type="entry name" value="RECOMBINASES_3"/>
    <property type="match status" value="1"/>
</dbReference>
<dbReference type="Pfam" id="PF07508">
    <property type="entry name" value="Recombinase"/>
    <property type="match status" value="1"/>
</dbReference>
<dbReference type="CDD" id="cd00338">
    <property type="entry name" value="Ser_Recombinase"/>
    <property type="match status" value="1"/>
</dbReference>
<name>A0ABV2HSF1_9HYPH</name>
<accession>A0ABV2HSF1</accession>
<dbReference type="SUPFAM" id="SSF53041">
    <property type="entry name" value="Resolvase-like"/>
    <property type="match status" value="1"/>
</dbReference>
<feature type="domain" description="Resolvase/invertase-type recombinase catalytic" evidence="1">
    <location>
        <begin position="17"/>
        <end position="167"/>
    </location>
</feature>
<dbReference type="InterPro" id="IPR036162">
    <property type="entry name" value="Resolvase-like_N_sf"/>
</dbReference>
<dbReference type="InterPro" id="IPR050639">
    <property type="entry name" value="SSR_resolvase"/>
</dbReference>
<dbReference type="Proteomes" id="UP001549036">
    <property type="component" value="Unassembled WGS sequence"/>
</dbReference>
<dbReference type="RefSeq" id="WP_354415777.1">
    <property type="nucleotide sequence ID" value="NZ_JBEPLM010000004.1"/>
</dbReference>
<sequence length="520" mass="58503">MNKSGGITGPRERRRVRAAQYLRMSTDRQIYSIDNQRDAIRNYANVMGYDIVATYEDPGRSGLSLGGRPGLQRLLEDVEGRRADFETVVVYDVSRWGRFQNTDESASYEYRCQIAGVRIEFCAELFVNDGSIGSDVLKAIKRSMAAEYSRMLSNRVFAGQSRIVKLGFSGGGPAGYGFRRLLVDGSGNPKAMLHRNERKGLASDRVILVPGPKDEIATVRWMFNQFVTKEKTEAEIATALNARGLVTERGRPWTKACVGTVLASEKYIGNNVWNRISHKLLHNRVRNPPSAFVRADNVFKPLVSRALFDRAQAIKRARGYLIPDEHLLADLTKLLKERGKLSSPIIDAAPDCHSASIYWHRFGSLKAAYQLIGYDASANYRKLDIGNRLNQIRQQIIENLMSDIRRVGGSALYEPRRKLMRVNGEFSVAIWIARCRTIVTGYPRWQFRNRGLVGPDVTVLIRMKRDHQTVHDFLIAPAHEAQSALGMLKADNGVRLDAFLFASLDPVVEMARRESISAIP</sequence>
<dbReference type="PANTHER" id="PTHR30461">
    <property type="entry name" value="DNA-INVERTASE FROM LAMBDOID PROPHAGE"/>
    <property type="match status" value="1"/>
</dbReference>